<proteinExistence type="predicted"/>
<dbReference type="AlphaFoldDB" id="A0ABD0JC40"/>
<comment type="caution">
    <text evidence="1">The sequence shown here is derived from an EMBL/GenBank/DDBJ whole genome shotgun (WGS) entry which is preliminary data.</text>
</comment>
<accession>A0ABD0JC40</accession>
<dbReference type="EMBL" id="JACVVK020000504">
    <property type="protein sequence ID" value="KAK7469784.1"/>
    <property type="molecule type" value="Genomic_DNA"/>
</dbReference>
<evidence type="ECO:0000313" key="1">
    <source>
        <dbReference type="EMBL" id="KAK7469784.1"/>
    </source>
</evidence>
<dbReference type="Proteomes" id="UP001519460">
    <property type="component" value="Unassembled WGS sequence"/>
</dbReference>
<reference evidence="1 2" key="1">
    <citation type="journal article" date="2023" name="Sci. Data">
        <title>Genome assembly of the Korean intertidal mud-creeper Batillaria attramentaria.</title>
        <authorList>
            <person name="Patra A.K."/>
            <person name="Ho P.T."/>
            <person name="Jun S."/>
            <person name="Lee S.J."/>
            <person name="Kim Y."/>
            <person name="Won Y.J."/>
        </authorList>
    </citation>
    <scope>NUCLEOTIDE SEQUENCE [LARGE SCALE GENOMIC DNA]</scope>
    <source>
        <strain evidence="1">Wonlab-2016</strain>
    </source>
</reference>
<sequence>MWRCVLHTADNSSLLSHLHVALCPYIQQITAALLSTSPCGAVSLHTADNSSLLSHLHQITAASCHISMWRCVLHTADNSSLLSHLHVALDSETQPPVTSPCGALDSETQPPVTSPCGARLGNAASCHISMWR</sequence>
<gene>
    <name evidence="1" type="ORF">BaRGS_00036211</name>
</gene>
<evidence type="ECO:0000313" key="2">
    <source>
        <dbReference type="Proteomes" id="UP001519460"/>
    </source>
</evidence>
<organism evidence="1 2">
    <name type="scientific">Batillaria attramentaria</name>
    <dbReference type="NCBI Taxonomy" id="370345"/>
    <lineage>
        <taxon>Eukaryota</taxon>
        <taxon>Metazoa</taxon>
        <taxon>Spiralia</taxon>
        <taxon>Lophotrochozoa</taxon>
        <taxon>Mollusca</taxon>
        <taxon>Gastropoda</taxon>
        <taxon>Caenogastropoda</taxon>
        <taxon>Sorbeoconcha</taxon>
        <taxon>Cerithioidea</taxon>
        <taxon>Batillariidae</taxon>
        <taxon>Batillaria</taxon>
    </lineage>
</organism>
<name>A0ABD0JC40_9CAEN</name>
<protein>
    <submittedName>
        <fullName evidence="1">Uncharacterized protein</fullName>
    </submittedName>
</protein>
<keyword evidence="2" id="KW-1185">Reference proteome</keyword>